<evidence type="ECO:0000313" key="8">
    <source>
        <dbReference type="Proteomes" id="UP001341840"/>
    </source>
</evidence>
<dbReference type="InterPro" id="IPR004854">
    <property type="entry name" value="Ufd1-like"/>
</dbReference>
<protein>
    <recommendedName>
        <fullName evidence="9">Ubiquitin fusion degradaton protein</fullName>
    </recommendedName>
</protein>
<organism evidence="7 8">
    <name type="scientific">Stylosanthes scabra</name>
    <dbReference type="NCBI Taxonomy" id="79078"/>
    <lineage>
        <taxon>Eukaryota</taxon>
        <taxon>Viridiplantae</taxon>
        <taxon>Streptophyta</taxon>
        <taxon>Embryophyta</taxon>
        <taxon>Tracheophyta</taxon>
        <taxon>Spermatophyta</taxon>
        <taxon>Magnoliopsida</taxon>
        <taxon>eudicotyledons</taxon>
        <taxon>Gunneridae</taxon>
        <taxon>Pentapetalae</taxon>
        <taxon>rosids</taxon>
        <taxon>fabids</taxon>
        <taxon>Fabales</taxon>
        <taxon>Fabaceae</taxon>
        <taxon>Papilionoideae</taxon>
        <taxon>50 kb inversion clade</taxon>
        <taxon>dalbergioids sensu lato</taxon>
        <taxon>Dalbergieae</taxon>
        <taxon>Pterocarpus clade</taxon>
        <taxon>Stylosanthes</taxon>
    </lineage>
</organism>
<dbReference type="InterPro" id="IPR055418">
    <property type="entry name" value="UFD1_N2"/>
</dbReference>
<feature type="domain" description="Ubiquitin fusion degradation protein UFD1 N-terminal subdomain 1" evidence="5">
    <location>
        <begin position="2"/>
        <end position="80"/>
    </location>
</feature>
<comment type="caution">
    <text evidence="7">The sequence shown here is derived from an EMBL/GenBank/DDBJ whole genome shotgun (WGS) entry which is preliminary data.</text>
</comment>
<feature type="domain" description="Ubiquitin fusion degradation protein UFD1 N-terminal subdomain 2" evidence="6">
    <location>
        <begin position="82"/>
        <end position="157"/>
    </location>
</feature>
<gene>
    <name evidence="7" type="ORF">PIB30_051081</name>
</gene>
<dbReference type="Gene3D" id="3.10.330.10">
    <property type="match status" value="1"/>
</dbReference>
<sequence>SNLESGNKIIMPPSALDELLYAGVEYPMLFEIRNSSNGKFSHCGVLEFTAEEGKIFVPSWMMKNMQLEDGNLVFLRSTTLAKGTFLKLQPHTKDFLDLSNIKAMLETTLRSFSCVTTGDTIMIPYNKKEYYFDVIETKPSNAISIIETDCEVDFAPPLDSEEEFKKKLPSTSYDRKQQQQGCDYFFNLLTLTFSFLHESVKFHDRLLTFDYVVHFSS</sequence>
<evidence type="ECO:0000256" key="3">
    <source>
        <dbReference type="ARBA" id="ARBA00022786"/>
    </source>
</evidence>
<accession>A0ABU6XI17</accession>
<evidence type="ECO:0000259" key="6">
    <source>
        <dbReference type="Pfam" id="PF24842"/>
    </source>
</evidence>
<keyword evidence="3" id="KW-0833">Ubl conjugation pathway</keyword>
<dbReference type="Pfam" id="PF24842">
    <property type="entry name" value="UFD1_N2"/>
    <property type="match status" value="1"/>
</dbReference>
<dbReference type="SUPFAM" id="SSF54585">
    <property type="entry name" value="Cdc48 domain 2-like"/>
    <property type="match status" value="1"/>
</dbReference>
<evidence type="ECO:0000256" key="2">
    <source>
        <dbReference type="ARBA" id="ARBA00022741"/>
    </source>
</evidence>
<reference evidence="7 8" key="1">
    <citation type="journal article" date="2023" name="Plants (Basel)">
        <title>Bridging the Gap: Combining Genomics and Transcriptomics Approaches to Understand Stylosanthes scabra, an Orphan Legume from the Brazilian Caatinga.</title>
        <authorList>
            <person name="Ferreira-Neto J.R.C."/>
            <person name="da Silva M.D."/>
            <person name="Binneck E."/>
            <person name="de Melo N.F."/>
            <person name="da Silva R.H."/>
            <person name="de Melo A.L.T.M."/>
            <person name="Pandolfi V."/>
            <person name="Bustamante F.O."/>
            <person name="Brasileiro-Vidal A.C."/>
            <person name="Benko-Iseppon A.M."/>
        </authorList>
    </citation>
    <scope>NUCLEOTIDE SEQUENCE [LARGE SCALE GENOMIC DNA]</scope>
    <source>
        <tissue evidence="7">Leaves</tissue>
    </source>
</reference>
<keyword evidence="4" id="KW-0067">ATP-binding</keyword>
<dbReference type="PANTHER" id="PTHR12555:SF13">
    <property type="entry name" value="UBIQUITIN RECOGNITION FACTOR IN ER-ASSOCIATED DEGRADATION PROTEIN 1"/>
    <property type="match status" value="1"/>
</dbReference>
<evidence type="ECO:0000256" key="4">
    <source>
        <dbReference type="ARBA" id="ARBA00022840"/>
    </source>
</evidence>
<evidence type="ECO:0000259" key="5">
    <source>
        <dbReference type="Pfam" id="PF03152"/>
    </source>
</evidence>
<proteinExistence type="inferred from homology"/>
<dbReference type="EMBL" id="JASCZI010211806">
    <property type="protein sequence ID" value="MED6196840.1"/>
    <property type="molecule type" value="Genomic_DNA"/>
</dbReference>
<evidence type="ECO:0008006" key="9">
    <source>
        <dbReference type="Google" id="ProtNLM"/>
    </source>
</evidence>
<dbReference type="Pfam" id="PF03152">
    <property type="entry name" value="UFD1_N1"/>
    <property type="match status" value="1"/>
</dbReference>
<dbReference type="PANTHER" id="PTHR12555">
    <property type="entry name" value="UBIQUITIN FUSION DEGRADATON PROTEIN 1"/>
    <property type="match status" value="1"/>
</dbReference>
<dbReference type="InterPro" id="IPR029067">
    <property type="entry name" value="CDC48_domain_2-like_sf"/>
</dbReference>
<dbReference type="InterPro" id="IPR055417">
    <property type="entry name" value="UFD1_N1"/>
</dbReference>
<name>A0ABU6XI17_9FABA</name>
<dbReference type="Gene3D" id="2.40.40.50">
    <property type="entry name" value="Ubiquitin fusion degradation protein UFD1, N-terminal domain"/>
    <property type="match status" value="1"/>
</dbReference>
<feature type="non-terminal residue" evidence="7">
    <location>
        <position position="1"/>
    </location>
</feature>
<keyword evidence="8" id="KW-1185">Reference proteome</keyword>
<dbReference type="Proteomes" id="UP001341840">
    <property type="component" value="Unassembled WGS sequence"/>
</dbReference>
<evidence type="ECO:0000256" key="1">
    <source>
        <dbReference type="ARBA" id="ARBA00006043"/>
    </source>
</evidence>
<comment type="similarity">
    <text evidence="1">Belongs to the UFD1 family.</text>
</comment>
<keyword evidence="2" id="KW-0547">Nucleotide-binding</keyword>
<evidence type="ECO:0000313" key="7">
    <source>
        <dbReference type="EMBL" id="MED6196840.1"/>
    </source>
</evidence>
<dbReference type="InterPro" id="IPR042299">
    <property type="entry name" value="Ufd1-like_Nn"/>
</dbReference>